<comment type="caution">
    <text evidence="11">The sequence shown here is derived from an EMBL/GenBank/DDBJ whole genome shotgun (WGS) entry which is preliminary data.</text>
</comment>
<dbReference type="PANTHER" id="PTHR21137:SF35">
    <property type="entry name" value="ODORANT RECEPTOR 19A-RELATED"/>
    <property type="match status" value="1"/>
</dbReference>
<dbReference type="InterPro" id="IPR004117">
    <property type="entry name" value="7tm6_olfct_rcpt"/>
</dbReference>
<keyword evidence="7 10" id="KW-0472">Membrane</keyword>
<comment type="similarity">
    <text evidence="10">Belongs to the insect chemoreceptor superfamily. Heteromeric odorant receptor channel (TC 1.A.69) family.</text>
</comment>
<evidence type="ECO:0000256" key="10">
    <source>
        <dbReference type="RuleBase" id="RU351113"/>
    </source>
</evidence>
<keyword evidence="2" id="KW-1003">Cell membrane</keyword>
<feature type="transmembrane region" description="Helical" evidence="10">
    <location>
        <begin position="53"/>
        <end position="71"/>
    </location>
</feature>
<evidence type="ECO:0000256" key="5">
    <source>
        <dbReference type="ARBA" id="ARBA00022725"/>
    </source>
</evidence>
<keyword evidence="6 10" id="KW-1133">Transmembrane helix</keyword>
<dbReference type="GO" id="GO:0005886">
    <property type="term" value="C:plasma membrane"/>
    <property type="evidence" value="ECO:0007669"/>
    <property type="project" value="UniProtKB-SubCell"/>
</dbReference>
<evidence type="ECO:0000256" key="4">
    <source>
        <dbReference type="ARBA" id="ARBA00022692"/>
    </source>
</evidence>
<keyword evidence="4 10" id="KW-0812">Transmembrane</keyword>
<keyword evidence="9 10" id="KW-0807">Transducer</keyword>
<sequence>MLENQNDGDINARHPMDLRYMKQLRNFLHLLDCWPHRLLGEDVKTFPLRSIRVLVTEWIIILVGGVIFLRANINERDFIELGQTYLTIFLTAFGIQRVTISLSKSYQELMNDFVLEKHLFHHRQKSKYSEYMYQHIHKICTVLVSLMYAEAIISSVLFNVTPLYKNYKKGMFSQERPSDKRFELSVYYSLPFVNQETNLFAYIVVSIFNVTLTFDCGLIYCGLDANLAIIVFHIWGHLKILDNTLRSIPTPVEMRNHIPRFDDKLSYTKEENEKVAAMLKYIIHHHRLIMGFMTKTSSAFGPTLCLYCLFHQISGCFLLLECSTMDAESLGRYAALTVIFFQLLIQICVIVELLGSQSETLKDAVYSVPWESMDTSNRKLVLFLLCNVQEPIRLKPMGIVPLGVQTMATVRAVLHYVRSEPVQINTDA</sequence>
<feature type="transmembrane region" description="Helical" evidence="10">
    <location>
        <begin position="299"/>
        <end position="320"/>
    </location>
</feature>
<comment type="subcellular location">
    <subcellularLocation>
        <location evidence="1 10">Cell membrane</location>
        <topology evidence="1 10">Multi-pass membrane protein</topology>
    </subcellularLocation>
</comment>
<keyword evidence="8 10" id="KW-0675">Receptor</keyword>
<dbReference type="Pfam" id="PF02949">
    <property type="entry name" value="7tm_6"/>
    <property type="match status" value="1"/>
</dbReference>
<organism evidence="11 12">
    <name type="scientific">Loxostege sticticalis</name>
    <name type="common">Beet webworm moth</name>
    <dbReference type="NCBI Taxonomy" id="481309"/>
    <lineage>
        <taxon>Eukaryota</taxon>
        <taxon>Metazoa</taxon>
        <taxon>Ecdysozoa</taxon>
        <taxon>Arthropoda</taxon>
        <taxon>Hexapoda</taxon>
        <taxon>Insecta</taxon>
        <taxon>Pterygota</taxon>
        <taxon>Neoptera</taxon>
        <taxon>Endopterygota</taxon>
        <taxon>Lepidoptera</taxon>
        <taxon>Glossata</taxon>
        <taxon>Ditrysia</taxon>
        <taxon>Pyraloidea</taxon>
        <taxon>Crambidae</taxon>
        <taxon>Pyraustinae</taxon>
        <taxon>Loxostege</taxon>
    </lineage>
</organism>
<evidence type="ECO:0000313" key="12">
    <source>
        <dbReference type="Proteomes" id="UP001549921"/>
    </source>
</evidence>
<dbReference type="EMBL" id="JBEDNZ010000013">
    <property type="protein sequence ID" value="KAL0830883.1"/>
    <property type="molecule type" value="Genomic_DNA"/>
</dbReference>
<feature type="transmembrane region" description="Helical" evidence="10">
    <location>
        <begin position="332"/>
        <end position="354"/>
    </location>
</feature>
<protein>
    <recommendedName>
        <fullName evidence="10">Odorant receptor</fullName>
    </recommendedName>
</protein>
<keyword evidence="3 10" id="KW-0716">Sensory transduction</keyword>
<accession>A0ABD0SYP0</accession>
<reference evidence="11 12" key="1">
    <citation type="submission" date="2024-06" db="EMBL/GenBank/DDBJ databases">
        <title>A chromosome-level genome assembly of beet webworm, Loxostege sticticalis.</title>
        <authorList>
            <person name="Zhang Y."/>
        </authorList>
    </citation>
    <scope>NUCLEOTIDE SEQUENCE [LARGE SCALE GENOMIC DNA]</scope>
    <source>
        <strain evidence="11">AQ028</strain>
        <tissue evidence="11">Male pupae</tissue>
    </source>
</reference>
<dbReference type="PANTHER" id="PTHR21137">
    <property type="entry name" value="ODORANT RECEPTOR"/>
    <property type="match status" value="1"/>
</dbReference>
<dbReference type="Proteomes" id="UP001549921">
    <property type="component" value="Unassembled WGS sequence"/>
</dbReference>
<dbReference type="GO" id="GO:0007608">
    <property type="term" value="P:sensory perception of smell"/>
    <property type="evidence" value="ECO:0007669"/>
    <property type="project" value="UniProtKB-KW"/>
</dbReference>
<comment type="caution">
    <text evidence="10">Lacks conserved residue(s) required for the propagation of feature annotation.</text>
</comment>
<name>A0ABD0SYP0_LOXSC</name>
<gene>
    <name evidence="11" type="ORF">ABMA28_002987</name>
</gene>
<feature type="transmembrane region" description="Helical" evidence="10">
    <location>
        <begin position="139"/>
        <end position="158"/>
    </location>
</feature>
<evidence type="ECO:0000313" key="11">
    <source>
        <dbReference type="EMBL" id="KAL0830883.1"/>
    </source>
</evidence>
<evidence type="ECO:0000256" key="8">
    <source>
        <dbReference type="ARBA" id="ARBA00023170"/>
    </source>
</evidence>
<feature type="transmembrane region" description="Helical" evidence="10">
    <location>
        <begin position="199"/>
        <end position="223"/>
    </location>
</feature>
<evidence type="ECO:0000256" key="7">
    <source>
        <dbReference type="ARBA" id="ARBA00023136"/>
    </source>
</evidence>
<evidence type="ECO:0000256" key="6">
    <source>
        <dbReference type="ARBA" id="ARBA00022989"/>
    </source>
</evidence>
<dbReference type="GO" id="GO:0007165">
    <property type="term" value="P:signal transduction"/>
    <property type="evidence" value="ECO:0007669"/>
    <property type="project" value="UniProtKB-KW"/>
</dbReference>
<evidence type="ECO:0000256" key="2">
    <source>
        <dbReference type="ARBA" id="ARBA00022475"/>
    </source>
</evidence>
<evidence type="ECO:0000256" key="9">
    <source>
        <dbReference type="ARBA" id="ARBA00023224"/>
    </source>
</evidence>
<evidence type="ECO:0000256" key="3">
    <source>
        <dbReference type="ARBA" id="ARBA00022606"/>
    </source>
</evidence>
<keyword evidence="5 10" id="KW-0552">Olfaction</keyword>
<evidence type="ECO:0000256" key="1">
    <source>
        <dbReference type="ARBA" id="ARBA00004651"/>
    </source>
</evidence>
<proteinExistence type="inferred from homology"/>
<dbReference type="AlphaFoldDB" id="A0ABD0SYP0"/>